<accession>A0A5J6V302</accession>
<dbReference type="RefSeq" id="WP_158060086.1">
    <property type="nucleotide sequence ID" value="NZ_CP044427.1"/>
</dbReference>
<dbReference type="Proteomes" id="UP000326546">
    <property type="component" value="Chromosome"/>
</dbReference>
<dbReference type="AlphaFoldDB" id="A0A5J6V302"/>
<sequence>MVIGLVVVMGCAALFVASGVNWRAAEQKCGLLFGFDERFADAHEISFENRLFPSPVECRFDNGVTLAHRWWPTASP</sequence>
<dbReference type="EMBL" id="CP044427">
    <property type="protein sequence ID" value="QFG67694.1"/>
    <property type="molecule type" value="Genomic_DNA"/>
</dbReference>
<protein>
    <submittedName>
        <fullName evidence="1">Uncharacterized protein</fullName>
    </submittedName>
</protein>
<organism evidence="1 2">
    <name type="scientific">Ornithinimicrobium pratense</name>
    <dbReference type="NCBI Taxonomy" id="2593973"/>
    <lineage>
        <taxon>Bacteria</taxon>
        <taxon>Bacillati</taxon>
        <taxon>Actinomycetota</taxon>
        <taxon>Actinomycetes</taxon>
        <taxon>Micrococcales</taxon>
        <taxon>Ornithinimicrobiaceae</taxon>
        <taxon>Ornithinimicrobium</taxon>
    </lineage>
</organism>
<gene>
    <name evidence="1" type="ORF">FY030_02185</name>
</gene>
<dbReference type="KEGG" id="serw:FY030_02185"/>
<proteinExistence type="predicted"/>
<reference evidence="1 2" key="1">
    <citation type="submission" date="2019-09" db="EMBL/GenBank/DDBJ databases">
        <title>Serinicoccus pratensis sp. nov., isolated from meadow soil.</title>
        <authorList>
            <person name="Zhang W."/>
        </authorList>
    </citation>
    <scope>NUCLEOTIDE SEQUENCE [LARGE SCALE GENOMIC DNA]</scope>
    <source>
        <strain evidence="1 2">W204</strain>
    </source>
</reference>
<dbReference type="OrthoDB" id="4870065at2"/>
<evidence type="ECO:0000313" key="1">
    <source>
        <dbReference type="EMBL" id="QFG67694.1"/>
    </source>
</evidence>
<name>A0A5J6V302_9MICO</name>
<evidence type="ECO:0000313" key="2">
    <source>
        <dbReference type="Proteomes" id="UP000326546"/>
    </source>
</evidence>
<keyword evidence="2" id="KW-1185">Reference proteome</keyword>